<gene>
    <name evidence="2" type="ORF">HNQ67_000607</name>
</gene>
<protein>
    <submittedName>
        <fullName evidence="2">Uncharacterized protein</fullName>
    </submittedName>
</protein>
<comment type="caution">
    <text evidence="2">The sequence shown here is derived from an EMBL/GenBank/DDBJ whole genome shotgun (WGS) entry which is preliminary data.</text>
</comment>
<sequence>MTYFCFIESSILSVPHMEPLTAEDPDSAATEAGELLAQHASGYAVHVFLGDQKIVTLRREPEGAAIIRGQSTPTPSRSASSVSQGTTT</sequence>
<organism evidence="2 3">
    <name type="scientific">Brevundimonas basaltis</name>
    <dbReference type="NCBI Taxonomy" id="472166"/>
    <lineage>
        <taxon>Bacteria</taxon>
        <taxon>Pseudomonadati</taxon>
        <taxon>Pseudomonadota</taxon>
        <taxon>Alphaproteobacteria</taxon>
        <taxon>Caulobacterales</taxon>
        <taxon>Caulobacteraceae</taxon>
        <taxon>Brevundimonas</taxon>
    </lineage>
</organism>
<dbReference type="EMBL" id="JACHFZ010000001">
    <property type="protein sequence ID" value="MBB5291111.1"/>
    <property type="molecule type" value="Genomic_DNA"/>
</dbReference>
<feature type="compositionally biased region" description="Polar residues" evidence="1">
    <location>
        <begin position="69"/>
        <end position="88"/>
    </location>
</feature>
<evidence type="ECO:0000313" key="3">
    <source>
        <dbReference type="Proteomes" id="UP000566663"/>
    </source>
</evidence>
<dbReference type="Proteomes" id="UP000566663">
    <property type="component" value="Unassembled WGS sequence"/>
</dbReference>
<evidence type="ECO:0000313" key="2">
    <source>
        <dbReference type="EMBL" id="MBB5291111.1"/>
    </source>
</evidence>
<reference evidence="2 3" key="1">
    <citation type="submission" date="2020-08" db="EMBL/GenBank/DDBJ databases">
        <title>Genomic Encyclopedia of Type Strains, Phase IV (KMG-IV): sequencing the most valuable type-strain genomes for metagenomic binning, comparative biology and taxonomic classification.</title>
        <authorList>
            <person name="Goeker M."/>
        </authorList>
    </citation>
    <scope>NUCLEOTIDE SEQUENCE [LARGE SCALE GENOMIC DNA]</scope>
    <source>
        <strain evidence="2 3">DSM 25335</strain>
    </source>
</reference>
<dbReference type="RefSeq" id="WP_183252185.1">
    <property type="nucleotide sequence ID" value="NZ_BAAAFF010000004.1"/>
</dbReference>
<proteinExistence type="predicted"/>
<evidence type="ECO:0000256" key="1">
    <source>
        <dbReference type="SAM" id="MobiDB-lite"/>
    </source>
</evidence>
<accession>A0A7W8HWA9</accession>
<keyword evidence="3" id="KW-1185">Reference proteome</keyword>
<name>A0A7W8HWA9_9CAUL</name>
<dbReference type="AlphaFoldDB" id="A0A7W8HWA9"/>
<feature type="region of interest" description="Disordered" evidence="1">
    <location>
        <begin position="65"/>
        <end position="88"/>
    </location>
</feature>